<gene>
    <name evidence="1" type="ORF">CM83_48827</name>
</gene>
<accession>A0A0A9W4T1</accession>
<name>A0A0A9W4T1_LYGHE</name>
<protein>
    <submittedName>
        <fullName evidence="1">Uncharacterized protein</fullName>
    </submittedName>
</protein>
<reference evidence="1" key="2">
    <citation type="submission" date="2014-07" db="EMBL/GenBank/DDBJ databases">
        <authorList>
            <person name="Hull J."/>
        </authorList>
    </citation>
    <scope>NUCLEOTIDE SEQUENCE</scope>
</reference>
<reference evidence="1" key="1">
    <citation type="journal article" date="2014" name="PLoS ONE">
        <title>Transcriptome-Based Identification of ABC Transporters in the Western Tarnished Plant Bug Lygus hesperus.</title>
        <authorList>
            <person name="Hull J.J."/>
            <person name="Chaney K."/>
            <person name="Geib S.M."/>
            <person name="Fabrick J.A."/>
            <person name="Brent C.S."/>
            <person name="Walsh D."/>
            <person name="Lavine L.C."/>
        </authorList>
    </citation>
    <scope>NUCLEOTIDE SEQUENCE</scope>
</reference>
<evidence type="ECO:0000313" key="1">
    <source>
        <dbReference type="EMBL" id="JAG02416.1"/>
    </source>
</evidence>
<sequence>MDLSTTSNFNNFEFDDPIFSKHKMINLLSDPINDVDKVKTSSTNESEHNKANGRLEHDISIDLTEFDDDGGLTVEKSPKFSTQNHCSQGDRFQKKCVVLNPCKLDTSYFASDINSSILSLGEEGLHDLSSVIDSIVSCPHSNPALDL</sequence>
<organism evidence="1">
    <name type="scientific">Lygus hesperus</name>
    <name type="common">Western plant bug</name>
    <dbReference type="NCBI Taxonomy" id="30085"/>
    <lineage>
        <taxon>Eukaryota</taxon>
        <taxon>Metazoa</taxon>
        <taxon>Ecdysozoa</taxon>
        <taxon>Arthropoda</taxon>
        <taxon>Hexapoda</taxon>
        <taxon>Insecta</taxon>
        <taxon>Pterygota</taxon>
        <taxon>Neoptera</taxon>
        <taxon>Paraneoptera</taxon>
        <taxon>Hemiptera</taxon>
        <taxon>Heteroptera</taxon>
        <taxon>Panheteroptera</taxon>
        <taxon>Cimicomorpha</taxon>
        <taxon>Miridae</taxon>
        <taxon>Mirini</taxon>
        <taxon>Lygus</taxon>
    </lineage>
</organism>
<proteinExistence type="predicted"/>
<dbReference type="EMBL" id="GBHO01041188">
    <property type="protein sequence ID" value="JAG02416.1"/>
    <property type="molecule type" value="Transcribed_RNA"/>
</dbReference>
<dbReference type="AlphaFoldDB" id="A0A0A9W4T1"/>